<evidence type="ECO:0000313" key="2">
    <source>
        <dbReference type="Proteomes" id="UP000305401"/>
    </source>
</evidence>
<name>A0AC61S700_9BACT</name>
<protein>
    <submittedName>
        <fullName evidence="1">Uncharacterized protein</fullName>
    </submittedName>
</protein>
<dbReference type="Proteomes" id="UP000305401">
    <property type="component" value="Unassembled WGS sequence"/>
</dbReference>
<keyword evidence="2" id="KW-1185">Reference proteome</keyword>
<gene>
    <name evidence="1" type="ORF">E5990_04170</name>
</gene>
<comment type="caution">
    <text evidence="1">The sequence shown here is derived from an EMBL/GenBank/DDBJ whole genome shotgun (WGS) entry which is preliminary data.</text>
</comment>
<sequence>MNFDEQPDHYTIPEDYRESEKETIKWEKQHDPGCQPGPDGEKPKKCNRRRRIFTGTVIIFALVLGTAFWLRYMNPYVTDARERGYVVKVEKRGHLFKTWEGDMILQSSFTDSTNVYSRDFSFSVENPELALRLQEYQGTGRQVVVSYKRYSGTLPWRGSSANVITSVEPVVHDAGPVCESTETSNSMTETTEPVDSVVSGQI</sequence>
<dbReference type="EMBL" id="SSTG01000032">
    <property type="protein sequence ID" value="THG53622.1"/>
    <property type="molecule type" value="Genomic_DNA"/>
</dbReference>
<accession>A0AC61S700</accession>
<proteinExistence type="predicted"/>
<evidence type="ECO:0000313" key="1">
    <source>
        <dbReference type="EMBL" id="THG53622.1"/>
    </source>
</evidence>
<reference evidence="1" key="1">
    <citation type="submission" date="2019-04" db="EMBL/GenBank/DDBJ databases">
        <title>Microbes associate with the intestines of laboratory mice.</title>
        <authorList>
            <person name="Navarre W."/>
            <person name="Wong E."/>
            <person name="Huang K.C."/>
            <person name="Tropini C."/>
            <person name="Ng K."/>
            <person name="Yu B."/>
        </authorList>
    </citation>
    <scope>NUCLEOTIDE SEQUENCE</scope>
    <source>
        <strain evidence="1">NM86_A22</strain>
    </source>
</reference>
<organism evidence="1 2">
    <name type="scientific">Muribaculum caecicola</name>
    <dbReference type="NCBI Taxonomy" id="3038144"/>
    <lineage>
        <taxon>Bacteria</taxon>
        <taxon>Pseudomonadati</taxon>
        <taxon>Bacteroidota</taxon>
        <taxon>Bacteroidia</taxon>
        <taxon>Bacteroidales</taxon>
        <taxon>Muribaculaceae</taxon>
        <taxon>Muribaculum</taxon>
    </lineage>
</organism>